<evidence type="ECO:0000256" key="2">
    <source>
        <dbReference type="SAM" id="MobiDB-lite"/>
    </source>
</evidence>
<feature type="chain" id="PRO_5041285610" evidence="4">
    <location>
        <begin position="23"/>
        <end position="266"/>
    </location>
</feature>
<keyword evidence="4" id="KW-0732">Signal</keyword>
<reference evidence="5" key="1">
    <citation type="submission" date="2023-06" db="EMBL/GenBank/DDBJ databases">
        <title>Genomic analysis of the entomopathogenic nematode Steinernema hermaphroditum.</title>
        <authorList>
            <person name="Schwarz E.M."/>
            <person name="Heppert J.K."/>
            <person name="Baniya A."/>
            <person name="Schwartz H.T."/>
            <person name="Tan C.-H."/>
            <person name="Antoshechkin I."/>
            <person name="Sternberg P.W."/>
            <person name="Goodrich-Blair H."/>
            <person name="Dillman A.R."/>
        </authorList>
    </citation>
    <scope>NUCLEOTIDE SEQUENCE</scope>
    <source>
        <strain evidence="5">PS9179</strain>
        <tissue evidence="5">Whole animal</tissue>
    </source>
</reference>
<keyword evidence="6" id="KW-1185">Reference proteome</keyword>
<name>A0AA39HX47_9BILA</name>
<feature type="transmembrane region" description="Helical" evidence="3">
    <location>
        <begin position="185"/>
        <end position="209"/>
    </location>
</feature>
<feature type="compositionally biased region" description="Low complexity" evidence="2">
    <location>
        <begin position="220"/>
        <end position="234"/>
    </location>
</feature>
<keyword evidence="3" id="KW-1133">Transmembrane helix</keyword>
<evidence type="ECO:0000256" key="4">
    <source>
        <dbReference type="SAM" id="SignalP"/>
    </source>
</evidence>
<gene>
    <name evidence="5" type="ORF">QR680_006486</name>
</gene>
<keyword evidence="3" id="KW-0812">Transmembrane</keyword>
<evidence type="ECO:0000256" key="3">
    <source>
        <dbReference type="SAM" id="Phobius"/>
    </source>
</evidence>
<dbReference type="AlphaFoldDB" id="A0AA39HX47"/>
<feature type="region of interest" description="Disordered" evidence="2">
    <location>
        <begin position="218"/>
        <end position="266"/>
    </location>
</feature>
<proteinExistence type="predicted"/>
<evidence type="ECO:0000313" key="5">
    <source>
        <dbReference type="EMBL" id="KAK0412931.1"/>
    </source>
</evidence>
<feature type="coiled-coil region" evidence="1">
    <location>
        <begin position="124"/>
        <end position="154"/>
    </location>
</feature>
<organism evidence="5 6">
    <name type="scientific">Steinernema hermaphroditum</name>
    <dbReference type="NCBI Taxonomy" id="289476"/>
    <lineage>
        <taxon>Eukaryota</taxon>
        <taxon>Metazoa</taxon>
        <taxon>Ecdysozoa</taxon>
        <taxon>Nematoda</taxon>
        <taxon>Chromadorea</taxon>
        <taxon>Rhabditida</taxon>
        <taxon>Tylenchina</taxon>
        <taxon>Panagrolaimomorpha</taxon>
        <taxon>Strongyloidoidea</taxon>
        <taxon>Steinernematidae</taxon>
        <taxon>Steinernema</taxon>
    </lineage>
</organism>
<dbReference type="Proteomes" id="UP001175271">
    <property type="component" value="Unassembled WGS sequence"/>
</dbReference>
<feature type="signal peptide" evidence="4">
    <location>
        <begin position="1"/>
        <end position="22"/>
    </location>
</feature>
<keyword evidence="3" id="KW-0472">Membrane</keyword>
<comment type="caution">
    <text evidence="5">The sequence shown here is derived from an EMBL/GenBank/DDBJ whole genome shotgun (WGS) entry which is preliminary data.</text>
</comment>
<evidence type="ECO:0000256" key="1">
    <source>
        <dbReference type="SAM" id="Coils"/>
    </source>
</evidence>
<protein>
    <submittedName>
        <fullName evidence="5">Uncharacterized protein</fullName>
    </submittedName>
</protein>
<sequence length="266" mass="30132">MCFDKWFFSIILLFSFCSIAESIECHCYTGSIIFEGCSREKGKFYLCEGNYCIYEHRDESDRMYSASMGIPLTSCGHDDLKEEDEGCSEVSYTKNIMKFLNERISRICRCKTAFCNTKQLVEQYEANMTAIRKVTEQIDQLKEEEEKVASFKSRIVEELAHLEDMDNGLTQDVVILRNILASQEISFSLIFVAIPCSIVLLVISLIFHWRIAYHASKTKSSPSESSPLNPRSSSYQPAIVVQNSPTQPPVAPSGQDGLPPYPGMIH</sequence>
<evidence type="ECO:0000313" key="6">
    <source>
        <dbReference type="Proteomes" id="UP001175271"/>
    </source>
</evidence>
<accession>A0AA39HX47</accession>
<dbReference type="EMBL" id="JAUCMV010000003">
    <property type="protein sequence ID" value="KAK0412931.1"/>
    <property type="molecule type" value="Genomic_DNA"/>
</dbReference>
<keyword evidence="1" id="KW-0175">Coiled coil</keyword>